<dbReference type="InterPro" id="IPR001841">
    <property type="entry name" value="Znf_RING"/>
</dbReference>
<evidence type="ECO:0000256" key="9">
    <source>
        <dbReference type="ARBA" id="ARBA00022771"/>
    </source>
</evidence>
<dbReference type="Pfam" id="PF00097">
    <property type="entry name" value="zf-C3HC4"/>
    <property type="match status" value="1"/>
</dbReference>
<reference evidence="18 19" key="1">
    <citation type="submission" date="2016-11" db="EMBL/GenBank/DDBJ databases">
        <title>The macronuclear genome of Stentor coeruleus: a giant cell with tiny introns.</title>
        <authorList>
            <person name="Slabodnick M."/>
            <person name="Ruby J.G."/>
            <person name="Reiff S.B."/>
            <person name="Swart E.C."/>
            <person name="Gosai S."/>
            <person name="Prabakaran S."/>
            <person name="Witkowska E."/>
            <person name="Larue G.E."/>
            <person name="Fisher S."/>
            <person name="Freeman R.M."/>
            <person name="Gunawardena J."/>
            <person name="Chu W."/>
            <person name="Stover N.A."/>
            <person name="Gregory B.D."/>
            <person name="Nowacki M."/>
            <person name="Derisi J."/>
            <person name="Roy S.W."/>
            <person name="Marshall W.F."/>
            <person name="Sood P."/>
        </authorList>
    </citation>
    <scope>NUCLEOTIDE SEQUENCE [LARGE SCALE GENOMIC DNA]</scope>
    <source>
        <strain evidence="18">WM001</strain>
    </source>
</reference>
<dbReference type="Proteomes" id="UP000187209">
    <property type="component" value="Unassembled WGS sequence"/>
</dbReference>
<dbReference type="EC" id="2.3.2.31" evidence="4"/>
<dbReference type="InterPro" id="IPR031127">
    <property type="entry name" value="E3_UB_ligase_RBR"/>
</dbReference>
<dbReference type="Gene3D" id="1.20.120.1750">
    <property type="match status" value="1"/>
</dbReference>
<keyword evidence="13 15" id="KW-0472">Membrane</keyword>
<dbReference type="GO" id="GO:0061630">
    <property type="term" value="F:ubiquitin protein ligase activity"/>
    <property type="evidence" value="ECO:0007669"/>
    <property type="project" value="UniProtKB-EC"/>
</dbReference>
<keyword evidence="8" id="KW-0677">Repeat</keyword>
<dbReference type="GO" id="GO:0005737">
    <property type="term" value="C:cytoplasm"/>
    <property type="evidence" value="ECO:0007669"/>
    <property type="project" value="UniProtKB-ARBA"/>
</dbReference>
<dbReference type="InterPro" id="IPR017907">
    <property type="entry name" value="Znf_RING_CS"/>
</dbReference>
<dbReference type="GO" id="GO:0031090">
    <property type="term" value="C:organelle membrane"/>
    <property type="evidence" value="ECO:0007669"/>
    <property type="project" value="UniProtKB-ARBA"/>
</dbReference>
<dbReference type="InterPro" id="IPR013083">
    <property type="entry name" value="Znf_RING/FYVE/PHD"/>
</dbReference>
<dbReference type="Pfam" id="PF22191">
    <property type="entry name" value="IBR_1"/>
    <property type="match status" value="1"/>
</dbReference>
<feature type="domain" description="RING-type" evidence="16">
    <location>
        <begin position="17"/>
        <end position="59"/>
    </location>
</feature>
<accession>A0A1R2BVZ3</accession>
<keyword evidence="19" id="KW-1185">Reference proteome</keyword>
<dbReference type="EMBL" id="MPUH01000401">
    <property type="protein sequence ID" value="OMJ80940.1"/>
    <property type="molecule type" value="Genomic_DNA"/>
</dbReference>
<feature type="transmembrane region" description="Helical" evidence="15">
    <location>
        <begin position="212"/>
        <end position="237"/>
    </location>
</feature>
<keyword evidence="9 14" id="KW-0863">Zinc-finger</keyword>
<dbReference type="SUPFAM" id="SSF57850">
    <property type="entry name" value="RING/U-box"/>
    <property type="match status" value="3"/>
</dbReference>
<feature type="domain" description="RING-type" evidence="17">
    <location>
        <begin position="13"/>
        <end position="214"/>
    </location>
</feature>
<evidence type="ECO:0000256" key="10">
    <source>
        <dbReference type="ARBA" id="ARBA00022786"/>
    </source>
</evidence>
<evidence type="ECO:0000256" key="1">
    <source>
        <dbReference type="ARBA" id="ARBA00001798"/>
    </source>
</evidence>
<keyword evidence="10" id="KW-0833">Ubl conjugation pathway</keyword>
<feature type="transmembrane region" description="Helical" evidence="15">
    <location>
        <begin position="333"/>
        <end position="352"/>
    </location>
</feature>
<evidence type="ECO:0000256" key="6">
    <source>
        <dbReference type="ARBA" id="ARBA00022692"/>
    </source>
</evidence>
<evidence type="ECO:0000256" key="12">
    <source>
        <dbReference type="ARBA" id="ARBA00022989"/>
    </source>
</evidence>
<keyword evidence="6 15" id="KW-0812">Transmembrane</keyword>
<feature type="transmembrane region" description="Helical" evidence="15">
    <location>
        <begin position="257"/>
        <end position="283"/>
    </location>
</feature>
<dbReference type="PROSITE" id="PS00518">
    <property type="entry name" value="ZF_RING_1"/>
    <property type="match status" value="1"/>
</dbReference>
<evidence type="ECO:0000256" key="14">
    <source>
        <dbReference type="PROSITE-ProRule" id="PRU00175"/>
    </source>
</evidence>
<dbReference type="InterPro" id="IPR002867">
    <property type="entry name" value="IBR_dom"/>
</dbReference>
<dbReference type="InterPro" id="IPR018957">
    <property type="entry name" value="Znf_C3HC4_RING-type"/>
</dbReference>
<keyword evidence="5" id="KW-0808">Transferase</keyword>
<organism evidence="18 19">
    <name type="scientific">Stentor coeruleus</name>
    <dbReference type="NCBI Taxonomy" id="5963"/>
    <lineage>
        <taxon>Eukaryota</taxon>
        <taxon>Sar</taxon>
        <taxon>Alveolata</taxon>
        <taxon>Ciliophora</taxon>
        <taxon>Postciliodesmatophora</taxon>
        <taxon>Heterotrichea</taxon>
        <taxon>Heterotrichida</taxon>
        <taxon>Stentoridae</taxon>
        <taxon>Stentor</taxon>
    </lineage>
</organism>
<sequence length="353" mass="40855">MDYSELERPLLETNNLCEICCCNIADSKLSCGHSFCRNCITQYINGKIMDGEVLEIRCPTISCYILDQNSIKIYISEEMFDKYKEFIHRKHMESDVNFRWCPQKNCKGFDIYESSNKLTCQDCSYSFCFLCADSWHDGQCKALKTSGFLFWSRKKKVKFCPVCRVRTEKNGGCPSMTCRKCSTSWCWLCEKPNDNHDAFKCLVGEKWYNPNFLIVLALALAPLTLLYMPLIFFVILADAEELENNPNVLVKFFFRHYILTALLLLIFAPFISVLVCTFGILYTGITFSYKYALYPYHYETYYKVLHYLSIFLLAMCAICFIIILGFLLISATVVVGFVMLIIKVPVSLFLCLV</sequence>
<dbReference type="Pfam" id="PF01485">
    <property type="entry name" value="IBR"/>
    <property type="match status" value="1"/>
</dbReference>
<proteinExistence type="predicted"/>
<comment type="subcellular location">
    <subcellularLocation>
        <location evidence="2">Membrane</location>
        <topology evidence="2">Single-pass membrane protein</topology>
    </subcellularLocation>
</comment>
<dbReference type="InterPro" id="IPR044066">
    <property type="entry name" value="TRIAD_supradom"/>
</dbReference>
<evidence type="ECO:0000256" key="7">
    <source>
        <dbReference type="ARBA" id="ARBA00022723"/>
    </source>
</evidence>
<dbReference type="PROSITE" id="PS51873">
    <property type="entry name" value="TRIAD"/>
    <property type="match status" value="1"/>
</dbReference>
<keyword evidence="11" id="KW-0862">Zinc</keyword>
<evidence type="ECO:0000259" key="17">
    <source>
        <dbReference type="PROSITE" id="PS51873"/>
    </source>
</evidence>
<keyword evidence="7" id="KW-0479">Metal-binding</keyword>
<dbReference type="GO" id="GO:0008270">
    <property type="term" value="F:zinc ion binding"/>
    <property type="evidence" value="ECO:0007669"/>
    <property type="project" value="UniProtKB-KW"/>
</dbReference>
<comment type="caution">
    <text evidence="18">The sequence shown here is derived from an EMBL/GenBank/DDBJ whole genome shotgun (WGS) entry which is preliminary data.</text>
</comment>
<dbReference type="SMART" id="SM00647">
    <property type="entry name" value="IBR"/>
    <property type="match status" value="2"/>
</dbReference>
<dbReference type="PROSITE" id="PS50089">
    <property type="entry name" value="ZF_RING_2"/>
    <property type="match status" value="1"/>
</dbReference>
<evidence type="ECO:0000256" key="4">
    <source>
        <dbReference type="ARBA" id="ARBA00012251"/>
    </source>
</evidence>
<protein>
    <recommendedName>
        <fullName evidence="4">RBR-type E3 ubiquitin transferase</fullName>
        <ecNumber evidence="4">2.3.2.31</ecNumber>
    </recommendedName>
</protein>
<evidence type="ECO:0000256" key="13">
    <source>
        <dbReference type="ARBA" id="ARBA00023136"/>
    </source>
</evidence>
<dbReference type="Gene3D" id="2.20.25.20">
    <property type="match status" value="1"/>
</dbReference>
<evidence type="ECO:0000256" key="5">
    <source>
        <dbReference type="ARBA" id="ARBA00022679"/>
    </source>
</evidence>
<evidence type="ECO:0000256" key="2">
    <source>
        <dbReference type="ARBA" id="ARBA00004167"/>
    </source>
</evidence>
<dbReference type="GO" id="GO:0016567">
    <property type="term" value="P:protein ubiquitination"/>
    <property type="evidence" value="ECO:0007669"/>
    <property type="project" value="InterPro"/>
</dbReference>
<gene>
    <name evidence="18" type="ORF">SteCoe_18702</name>
</gene>
<dbReference type="OrthoDB" id="290185at2759"/>
<dbReference type="Gene3D" id="3.30.40.10">
    <property type="entry name" value="Zinc/RING finger domain, C3HC4 (zinc finger)"/>
    <property type="match status" value="1"/>
</dbReference>
<comment type="pathway">
    <text evidence="3">Protein modification; protein ubiquitination.</text>
</comment>
<feature type="transmembrane region" description="Helical" evidence="15">
    <location>
        <begin position="304"/>
        <end position="327"/>
    </location>
</feature>
<dbReference type="AlphaFoldDB" id="A0A1R2BVZ3"/>
<evidence type="ECO:0000256" key="15">
    <source>
        <dbReference type="SAM" id="Phobius"/>
    </source>
</evidence>
<evidence type="ECO:0000259" key="16">
    <source>
        <dbReference type="PROSITE" id="PS50089"/>
    </source>
</evidence>
<evidence type="ECO:0000313" key="19">
    <source>
        <dbReference type="Proteomes" id="UP000187209"/>
    </source>
</evidence>
<evidence type="ECO:0000313" key="18">
    <source>
        <dbReference type="EMBL" id="OMJ80940.1"/>
    </source>
</evidence>
<evidence type="ECO:0000256" key="11">
    <source>
        <dbReference type="ARBA" id="ARBA00022833"/>
    </source>
</evidence>
<evidence type="ECO:0000256" key="8">
    <source>
        <dbReference type="ARBA" id="ARBA00022737"/>
    </source>
</evidence>
<evidence type="ECO:0000256" key="3">
    <source>
        <dbReference type="ARBA" id="ARBA00004906"/>
    </source>
</evidence>
<comment type="catalytic activity">
    <reaction evidence="1">
        <text>[E2 ubiquitin-conjugating enzyme]-S-ubiquitinyl-L-cysteine + [acceptor protein]-L-lysine = [E2 ubiquitin-conjugating enzyme]-L-cysteine + [acceptor protein]-N(6)-ubiquitinyl-L-lysine.</text>
        <dbReference type="EC" id="2.3.2.31"/>
    </reaction>
</comment>
<dbReference type="FunFam" id="3.30.40.10:FF:000051">
    <property type="entry name" value="RBR-type E3 ubiquitin transferase"/>
    <property type="match status" value="1"/>
</dbReference>
<dbReference type="PANTHER" id="PTHR11685">
    <property type="entry name" value="RBR FAMILY RING FINGER AND IBR DOMAIN-CONTAINING"/>
    <property type="match status" value="1"/>
</dbReference>
<name>A0A1R2BVZ3_9CILI</name>
<keyword evidence="12 15" id="KW-1133">Transmembrane helix</keyword>
<dbReference type="SMART" id="SM00184">
    <property type="entry name" value="RING"/>
    <property type="match status" value="2"/>
</dbReference>